<name>A0A7D4BCV8_9BACT</name>
<dbReference type="EMBL" id="CP041345">
    <property type="protein sequence ID" value="QKG81220.1"/>
    <property type="molecule type" value="Genomic_DNA"/>
</dbReference>
<evidence type="ECO:0000259" key="6">
    <source>
        <dbReference type="PROSITE" id="PS50263"/>
    </source>
</evidence>
<evidence type="ECO:0000256" key="2">
    <source>
        <dbReference type="ARBA" id="ARBA00022801"/>
    </source>
</evidence>
<dbReference type="GO" id="GO:0050152">
    <property type="term" value="F:omega-amidase activity"/>
    <property type="evidence" value="ECO:0007669"/>
    <property type="project" value="UniProtKB-EC"/>
</dbReference>
<dbReference type="AlphaFoldDB" id="A0A7D4BCV8"/>
<dbReference type="NCBIfam" id="NF007757">
    <property type="entry name" value="PRK10438.1"/>
    <property type="match status" value="1"/>
</dbReference>
<accession>A0A7D4BCV8</accession>
<reference evidence="7 8" key="1">
    <citation type="submission" date="2019-07" db="EMBL/GenBank/DDBJ databases">
        <title>Thalassofilum flectens gen. nov., sp. nov., a novel moderate thermophilic anaerobe from a shallow sea hot spring in Kunashir Island (Russia), representing a new family in the order Bacteroidales, and proposal of Thalassofilacea fam. nov.</title>
        <authorList>
            <person name="Kochetkova T.V."/>
            <person name="Podosokorskaya O.A."/>
            <person name="Novikov A."/>
            <person name="Elcheninov A.G."/>
            <person name="Toshchakov S.V."/>
            <person name="Kublanov I.V."/>
        </authorList>
    </citation>
    <scope>NUCLEOTIDE SEQUENCE [LARGE SCALE GENOMIC DNA]</scope>
    <source>
        <strain evidence="7 8">38-H</strain>
    </source>
</reference>
<gene>
    <name evidence="7" type="ORF">FHG85_05180</name>
</gene>
<keyword evidence="2 7" id="KW-0378">Hydrolase</keyword>
<dbReference type="InterPro" id="IPR036526">
    <property type="entry name" value="C-N_Hydrolase_sf"/>
</dbReference>
<dbReference type="Proteomes" id="UP000500961">
    <property type="component" value="Chromosome"/>
</dbReference>
<feature type="domain" description="CN hydrolase" evidence="6">
    <location>
        <begin position="1"/>
        <end position="233"/>
    </location>
</feature>
<keyword evidence="8" id="KW-1185">Reference proteome</keyword>
<dbReference type="PANTHER" id="PTHR47799">
    <property type="entry name" value="OMEGA-AMIDASE YAFV"/>
    <property type="match status" value="1"/>
</dbReference>
<dbReference type="InterPro" id="IPR052737">
    <property type="entry name" value="Omega-amidase_YafV"/>
</dbReference>
<dbReference type="Pfam" id="PF00795">
    <property type="entry name" value="CN_hydrolase"/>
    <property type="match status" value="1"/>
</dbReference>
<dbReference type="PANTHER" id="PTHR47799:SF1">
    <property type="entry name" value="OMEGA-AMIDASE YAFV"/>
    <property type="match status" value="1"/>
</dbReference>
<comment type="similarity">
    <text evidence="1">Belongs to the carbon-nitrogen hydrolase superfamily. NIT1/NIT2 family.</text>
</comment>
<dbReference type="CDD" id="cd07575">
    <property type="entry name" value="Xc-1258_like"/>
    <property type="match status" value="1"/>
</dbReference>
<dbReference type="Gene3D" id="3.60.110.10">
    <property type="entry name" value="Carbon-nitrogen hydrolase"/>
    <property type="match status" value="1"/>
</dbReference>
<sequence length="256" mass="29707">MQIAVIQSDLHWENSTRNFEQFESILAEIKNGTHLVLLPEMFTTGFSMNPEKLAEKYPGKTVEWMVLQAKKHGFAIVGSHIAEHQGKFYNRMVFAHPTGKIDIYDKRHLFRMANEDKHYTAGENRVVVEYLGWRIMLAVCYDLRFPVWLRNQNDYDLMLLVANFPERRRYAWNSLLVARAIENQAYIAACNRVGTDGNGFNHTGDSQILDPMGQLIALAKPNRKEIIYADIDLEHLNRIREGFPVHLDADRFKIID</sequence>
<dbReference type="FunFam" id="3.60.110.10:FF:000004">
    <property type="entry name" value="Carbon-nitrogen hydrolase"/>
    <property type="match status" value="1"/>
</dbReference>
<dbReference type="KEGG" id="ttz:FHG85_05180"/>
<protein>
    <recommendedName>
        <fullName evidence="5">Omega-amidase YafV</fullName>
        <ecNumber evidence="3">3.5.1.3</ecNumber>
    </recommendedName>
</protein>
<dbReference type="GO" id="GO:0106008">
    <property type="term" value="F:2-oxoglutaramate amidase activity"/>
    <property type="evidence" value="ECO:0007669"/>
    <property type="project" value="TreeGrafter"/>
</dbReference>
<evidence type="ECO:0000256" key="5">
    <source>
        <dbReference type="ARBA" id="ARBA00072139"/>
    </source>
</evidence>
<dbReference type="SUPFAM" id="SSF56317">
    <property type="entry name" value="Carbon-nitrogen hydrolase"/>
    <property type="match status" value="1"/>
</dbReference>
<proteinExistence type="inferred from homology"/>
<dbReference type="InterPro" id="IPR003010">
    <property type="entry name" value="C-N_Hydrolase"/>
</dbReference>
<evidence type="ECO:0000313" key="7">
    <source>
        <dbReference type="EMBL" id="QKG81220.1"/>
    </source>
</evidence>
<evidence type="ECO:0000256" key="1">
    <source>
        <dbReference type="ARBA" id="ARBA00010613"/>
    </source>
</evidence>
<evidence type="ECO:0000256" key="4">
    <source>
        <dbReference type="ARBA" id="ARBA00052904"/>
    </source>
</evidence>
<evidence type="ECO:0000313" key="8">
    <source>
        <dbReference type="Proteomes" id="UP000500961"/>
    </source>
</evidence>
<comment type="catalytic activity">
    <reaction evidence="4">
        <text>a monoamide of a dicarboxylate + H2O = a dicarboxylate + NH4(+)</text>
        <dbReference type="Rhea" id="RHEA:11716"/>
        <dbReference type="ChEBI" id="CHEBI:15377"/>
        <dbReference type="ChEBI" id="CHEBI:28938"/>
        <dbReference type="ChEBI" id="CHEBI:28965"/>
        <dbReference type="ChEBI" id="CHEBI:77450"/>
        <dbReference type="EC" id="3.5.1.3"/>
    </reaction>
</comment>
<organism evidence="7 8">
    <name type="scientific">Tenuifilum thalassicum</name>
    <dbReference type="NCBI Taxonomy" id="2590900"/>
    <lineage>
        <taxon>Bacteria</taxon>
        <taxon>Pseudomonadati</taxon>
        <taxon>Bacteroidota</taxon>
        <taxon>Bacteroidia</taxon>
        <taxon>Bacteroidales</taxon>
        <taxon>Tenuifilaceae</taxon>
        <taxon>Tenuifilum</taxon>
    </lineage>
</organism>
<dbReference type="PROSITE" id="PS50263">
    <property type="entry name" value="CN_HYDROLASE"/>
    <property type="match status" value="1"/>
</dbReference>
<dbReference type="EC" id="3.5.1.3" evidence="3"/>
<evidence type="ECO:0000256" key="3">
    <source>
        <dbReference type="ARBA" id="ARBA00039118"/>
    </source>
</evidence>